<evidence type="ECO:0000313" key="1">
    <source>
        <dbReference type="EMBL" id="GFY25804.1"/>
    </source>
</evidence>
<keyword evidence="2" id="KW-1185">Reference proteome</keyword>
<sequence>MVAEELGIGTEKVFASYSLRGFGKTKALLQTRTHLLTTERMEMRLGACRDLVDIAWREKFPEQHRHRR</sequence>
<dbReference type="Proteomes" id="UP000887159">
    <property type="component" value="Unassembled WGS sequence"/>
</dbReference>
<name>A0A8X7BCN3_TRICX</name>
<proteinExistence type="predicted"/>
<protein>
    <submittedName>
        <fullName evidence="1">Uncharacterized protein</fullName>
    </submittedName>
</protein>
<gene>
    <name evidence="1" type="ORF">TNCV_1915541</name>
</gene>
<evidence type="ECO:0000313" key="2">
    <source>
        <dbReference type="Proteomes" id="UP000887159"/>
    </source>
</evidence>
<dbReference type="AlphaFoldDB" id="A0A8X7BCN3"/>
<organism evidence="1 2">
    <name type="scientific">Trichonephila clavipes</name>
    <name type="common">Golden silk orbweaver</name>
    <name type="synonym">Nephila clavipes</name>
    <dbReference type="NCBI Taxonomy" id="2585209"/>
    <lineage>
        <taxon>Eukaryota</taxon>
        <taxon>Metazoa</taxon>
        <taxon>Ecdysozoa</taxon>
        <taxon>Arthropoda</taxon>
        <taxon>Chelicerata</taxon>
        <taxon>Arachnida</taxon>
        <taxon>Araneae</taxon>
        <taxon>Araneomorphae</taxon>
        <taxon>Entelegynae</taxon>
        <taxon>Araneoidea</taxon>
        <taxon>Nephilidae</taxon>
        <taxon>Trichonephila</taxon>
    </lineage>
</organism>
<accession>A0A8X7BCN3</accession>
<reference evidence="1" key="1">
    <citation type="submission" date="2020-08" db="EMBL/GenBank/DDBJ databases">
        <title>Multicomponent nature underlies the extraordinary mechanical properties of spider dragline silk.</title>
        <authorList>
            <person name="Kono N."/>
            <person name="Nakamura H."/>
            <person name="Mori M."/>
            <person name="Yoshida Y."/>
            <person name="Ohtoshi R."/>
            <person name="Malay A.D."/>
            <person name="Moran D.A.P."/>
            <person name="Tomita M."/>
            <person name="Numata K."/>
            <person name="Arakawa K."/>
        </authorList>
    </citation>
    <scope>NUCLEOTIDE SEQUENCE</scope>
</reference>
<dbReference type="EMBL" id="BMAU01021373">
    <property type="protein sequence ID" value="GFY25804.1"/>
    <property type="molecule type" value="Genomic_DNA"/>
</dbReference>
<comment type="caution">
    <text evidence="1">The sequence shown here is derived from an EMBL/GenBank/DDBJ whole genome shotgun (WGS) entry which is preliminary data.</text>
</comment>